<comment type="similarity">
    <text evidence="8">Belongs to the tRNA nucleotidyltransferase/poly(A) polymerase family.</text>
</comment>
<dbReference type="eggNOG" id="COG0617">
    <property type="taxonomic scope" value="Bacteria"/>
</dbReference>
<evidence type="ECO:0000259" key="9">
    <source>
        <dbReference type="Pfam" id="PF01743"/>
    </source>
</evidence>
<dbReference type="InterPro" id="IPR002646">
    <property type="entry name" value="PolA_pol_head_dom"/>
</dbReference>
<evidence type="ECO:0000259" key="10">
    <source>
        <dbReference type="Pfam" id="PF12627"/>
    </source>
</evidence>
<evidence type="ECO:0000313" key="12">
    <source>
        <dbReference type="Proteomes" id="UP000179145"/>
    </source>
</evidence>
<dbReference type="GO" id="GO:0046872">
    <property type="term" value="F:metal ion binding"/>
    <property type="evidence" value="ECO:0007669"/>
    <property type="project" value="UniProtKB-KW"/>
</dbReference>
<keyword evidence="7" id="KW-0460">Magnesium</keyword>
<dbReference type="Pfam" id="PF01743">
    <property type="entry name" value="PolyA_pol"/>
    <property type="match status" value="1"/>
</dbReference>
<dbReference type="EMBL" id="CP014674">
    <property type="protein sequence ID" value="AOX17348.1"/>
    <property type="molecule type" value="Genomic_DNA"/>
</dbReference>
<evidence type="ECO:0000256" key="6">
    <source>
        <dbReference type="ARBA" id="ARBA00022741"/>
    </source>
</evidence>
<dbReference type="Gene3D" id="1.10.3090.10">
    <property type="entry name" value="cca-adding enzyme, domain 2"/>
    <property type="match status" value="1"/>
</dbReference>
<dbReference type="InterPro" id="IPR032828">
    <property type="entry name" value="PolyA_RNA-bd"/>
</dbReference>
<dbReference type="SUPFAM" id="SSF81301">
    <property type="entry name" value="Nucleotidyltransferase"/>
    <property type="match status" value="1"/>
</dbReference>
<dbReference type="GO" id="GO:0016779">
    <property type="term" value="F:nucleotidyltransferase activity"/>
    <property type="evidence" value="ECO:0007669"/>
    <property type="project" value="UniProtKB-KW"/>
</dbReference>
<accession>A0A1D8UUR3</accession>
<dbReference type="STRING" id="153496.A0U89_09625"/>
<dbReference type="Gene3D" id="3.30.460.10">
    <property type="entry name" value="Beta Polymerase, domain 2"/>
    <property type="match status" value="1"/>
</dbReference>
<keyword evidence="8" id="KW-0694">RNA-binding</keyword>
<keyword evidence="5" id="KW-0479">Metal-binding</keyword>
<name>A0A1D8UUR3_9PROT</name>
<evidence type="ECO:0000313" key="11">
    <source>
        <dbReference type="EMBL" id="AOX17348.1"/>
    </source>
</evidence>
<evidence type="ECO:0000256" key="2">
    <source>
        <dbReference type="ARBA" id="ARBA00022679"/>
    </source>
</evidence>
<gene>
    <name evidence="11" type="ORF">A0U89_09625</name>
</gene>
<keyword evidence="12" id="KW-1185">Reference proteome</keyword>
<dbReference type="Proteomes" id="UP000179145">
    <property type="component" value="Chromosome"/>
</dbReference>
<organism evidence="11 12">
    <name type="scientific">Kozakia baliensis</name>
    <dbReference type="NCBI Taxonomy" id="153496"/>
    <lineage>
        <taxon>Bacteria</taxon>
        <taxon>Pseudomonadati</taxon>
        <taxon>Pseudomonadota</taxon>
        <taxon>Alphaproteobacteria</taxon>
        <taxon>Acetobacterales</taxon>
        <taxon>Acetobacteraceae</taxon>
        <taxon>Kozakia</taxon>
    </lineage>
</organism>
<dbReference type="PANTHER" id="PTHR46173:SF1">
    <property type="entry name" value="CCA TRNA NUCLEOTIDYLTRANSFERASE 1, MITOCHONDRIAL"/>
    <property type="match status" value="1"/>
</dbReference>
<evidence type="ECO:0000256" key="5">
    <source>
        <dbReference type="ARBA" id="ARBA00022723"/>
    </source>
</evidence>
<feature type="domain" description="tRNA nucleotidyltransferase/poly(A) polymerase RNA and SrmB- binding" evidence="10">
    <location>
        <begin position="181"/>
        <end position="235"/>
    </location>
</feature>
<keyword evidence="2 8" id="KW-0808">Transferase</keyword>
<evidence type="ECO:0000256" key="4">
    <source>
        <dbReference type="ARBA" id="ARBA00022695"/>
    </source>
</evidence>
<proteinExistence type="inferred from homology"/>
<keyword evidence="3" id="KW-0819">tRNA processing</keyword>
<dbReference type="InterPro" id="IPR050264">
    <property type="entry name" value="Bact_CCA-adding_enz_type3_sf"/>
</dbReference>
<dbReference type="AlphaFoldDB" id="A0A1D8UUR3"/>
<evidence type="ECO:0000256" key="3">
    <source>
        <dbReference type="ARBA" id="ARBA00022694"/>
    </source>
</evidence>
<comment type="cofactor">
    <cofactor evidence="1">
        <name>Mg(2+)</name>
        <dbReference type="ChEBI" id="CHEBI:18420"/>
    </cofactor>
</comment>
<dbReference type="GO" id="GO:0000049">
    <property type="term" value="F:tRNA binding"/>
    <property type="evidence" value="ECO:0007669"/>
    <property type="project" value="TreeGrafter"/>
</dbReference>
<feature type="domain" description="Poly A polymerase head" evidence="9">
    <location>
        <begin position="25"/>
        <end position="147"/>
    </location>
</feature>
<dbReference type="CDD" id="cd05398">
    <property type="entry name" value="NT_ClassII-CCAase"/>
    <property type="match status" value="1"/>
</dbReference>
<evidence type="ECO:0000256" key="7">
    <source>
        <dbReference type="ARBA" id="ARBA00022842"/>
    </source>
</evidence>
<dbReference type="InterPro" id="IPR043519">
    <property type="entry name" value="NT_sf"/>
</dbReference>
<reference evidence="11 12" key="1">
    <citation type="journal article" date="2016" name="Microb. Cell Fact.">
        <title>Dissection of exopolysaccharide biosynthesis in Kozakia baliensis.</title>
        <authorList>
            <person name="Brandt J.U."/>
            <person name="Jakob F."/>
            <person name="Behr J."/>
            <person name="Geissler A.J."/>
            <person name="Vogel R.F."/>
        </authorList>
    </citation>
    <scope>NUCLEOTIDE SEQUENCE [LARGE SCALE GENOMIC DNA]</scope>
    <source>
        <strain evidence="11 12">DSM 14400</strain>
    </source>
</reference>
<dbReference type="GO" id="GO:0000166">
    <property type="term" value="F:nucleotide binding"/>
    <property type="evidence" value="ECO:0007669"/>
    <property type="project" value="UniProtKB-KW"/>
</dbReference>
<sequence length="401" mass="45003">MFVTILDALPDRTGLDRLWHLLPQARLVGGSVRDLLRGVAVNDLDLATPEPPEIVQKILQDADIKVVPTGLSHGTLTAVIDRRPYEVTTLRRDDRTDGRRAVVSWTQDWREDASRRDFTINAMSCDSQGQIHDFFGGQEDLHAHRVRFVGDPARRITEDALRILRFFRFDARFGTETPDLEAMTAIRSKAALVETLSAERVASELLRILIGPRLLQNLAHMREADILSRLLPQAHEHRLARLLACQAPHDALLRLGALSDEENLAQRLRLSNKQAERLASMRIPMPELLPAAPDDDLRRARADLPLESLLDRTWLRQADKLGAPDPSWNALRNRLEKLPRPVFPLAGRDALQCGAPPGPQIGAALKQVQGWWRAEGCRPDRNACLARLKQALGLSPNDAER</sequence>
<dbReference type="GO" id="GO:0008033">
    <property type="term" value="P:tRNA processing"/>
    <property type="evidence" value="ECO:0007669"/>
    <property type="project" value="UniProtKB-KW"/>
</dbReference>
<dbReference type="PANTHER" id="PTHR46173">
    <property type="entry name" value="CCA TRNA NUCLEOTIDYLTRANSFERASE 1, MITOCHONDRIAL"/>
    <property type="match status" value="1"/>
</dbReference>
<evidence type="ECO:0000256" key="8">
    <source>
        <dbReference type="RuleBase" id="RU003953"/>
    </source>
</evidence>
<evidence type="ECO:0000256" key="1">
    <source>
        <dbReference type="ARBA" id="ARBA00001946"/>
    </source>
</evidence>
<dbReference type="SUPFAM" id="SSF81891">
    <property type="entry name" value="Poly A polymerase C-terminal region-like"/>
    <property type="match status" value="1"/>
</dbReference>
<keyword evidence="6" id="KW-0547">Nucleotide-binding</keyword>
<keyword evidence="4" id="KW-0548">Nucleotidyltransferase</keyword>
<dbReference type="Pfam" id="PF12627">
    <property type="entry name" value="PolyA_pol_RNAbd"/>
    <property type="match status" value="1"/>
</dbReference>
<protein>
    <submittedName>
        <fullName evidence="11">Poly(A) polymerase</fullName>
    </submittedName>
</protein>
<dbReference type="KEGG" id="kba:A0U89_09625"/>